<evidence type="ECO:0000313" key="2">
    <source>
        <dbReference type="Proteomes" id="UP000002668"/>
    </source>
</evidence>
<dbReference type="EMBL" id="FP929128">
    <property type="protein sequence ID" value="CBX96127.1"/>
    <property type="molecule type" value="Genomic_DNA"/>
</dbReference>
<name>E4ZXN2_LEPMJ</name>
<accession>E4ZXN2</accession>
<protein>
    <submittedName>
        <fullName evidence="1">Predicted protein</fullName>
    </submittedName>
</protein>
<keyword evidence="2" id="KW-1185">Reference proteome</keyword>
<dbReference type="AlphaFoldDB" id="E4ZXN2"/>
<dbReference type="VEuPathDB" id="FungiDB:LEMA_P110460.1"/>
<sequence length="80" mass="8865">MLALVSCRQLEGTRSAVLWPVHVTSATVTVQSWQATSALTLALTVKLYRRPRPWLPRWLFPTPSSPPQAFLEPECGTGCT</sequence>
<dbReference type="Proteomes" id="UP000002668">
    <property type="component" value="Genome"/>
</dbReference>
<reference evidence="2" key="1">
    <citation type="journal article" date="2011" name="Nat. Commun.">
        <title>Effector diversification within compartments of the Leptosphaeria maculans genome affected by Repeat-Induced Point mutations.</title>
        <authorList>
            <person name="Rouxel T."/>
            <person name="Grandaubert J."/>
            <person name="Hane J.K."/>
            <person name="Hoede C."/>
            <person name="van de Wouw A.P."/>
            <person name="Couloux A."/>
            <person name="Dominguez V."/>
            <person name="Anthouard V."/>
            <person name="Bally P."/>
            <person name="Bourras S."/>
            <person name="Cozijnsen A.J."/>
            <person name="Ciuffetti L.M."/>
            <person name="Degrave A."/>
            <person name="Dilmaghani A."/>
            <person name="Duret L."/>
            <person name="Fudal I."/>
            <person name="Goodwin S.B."/>
            <person name="Gout L."/>
            <person name="Glaser N."/>
            <person name="Linglin J."/>
            <person name="Kema G.H.J."/>
            <person name="Lapalu N."/>
            <person name="Lawrence C.B."/>
            <person name="May K."/>
            <person name="Meyer M."/>
            <person name="Ollivier B."/>
            <person name="Poulain J."/>
            <person name="Schoch C.L."/>
            <person name="Simon A."/>
            <person name="Spatafora J.W."/>
            <person name="Stachowiak A."/>
            <person name="Turgeon B.G."/>
            <person name="Tyler B.M."/>
            <person name="Vincent D."/>
            <person name="Weissenbach J."/>
            <person name="Amselem J."/>
            <person name="Quesneville H."/>
            <person name="Oliver R.P."/>
            <person name="Wincker P."/>
            <person name="Balesdent M.-H."/>
            <person name="Howlett B.J."/>
        </authorList>
    </citation>
    <scope>NUCLEOTIDE SEQUENCE [LARGE SCALE GENOMIC DNA]</scope>
    <source>
        <strain evidence="2">JN3 / isolate v23.1.3 / race Av1-4-5-6-7-8</strain>
    </source>
</reference>
<dbReference type="InParanoid" id="E4ZXN2"/>
<evidence type="ECO:0000313" key="1">
    <source>
        <dbReference type="EMBL" id="CBX96127.1"/>
    </source>
</evidence>
<dbReference type="HOGENOM" id="CLU_2590190_0_0_1"/>
<proteinExistence type="predicted"/>
<organism evidence="2">
    <name type="scientific">Leptosphaeria maculans (strain JN3 / isolate v23.1.3 / race Av1-4-5-6-7-8)</name>
    <name type="common">Blackleg fungus</name>
    <name type="synonym">Phoma lingam</name>
    <dbReference type="NCBI Taxonomy" id="985895"/>
    <lineage>
        <taxon>Eukaryota</taxon>
        <taxon>Fungi</taxon>
        <taxon>Dikarya</taxon>
        <taxon>Ascomycota</taxon>
        <taxon>Pezizomycotina</taxon>
        <taxon>Dothideomycetes</taxon>
        <taxon>Pleosporomycetidae</taxon>
        <taxon>Pleosporales</taxon>
        <taxon>Pleosporineae</taxon>
        <taxon>Leptosphaeriaceae</taxon>
        <taxon>Plenodomus</taxon>
        <taxon>Plenodomus lingam/Leptosphaeria maculans species complex</taxon>
    </lineage>
</organism>
<gene>
    <name evidence="1" type="ORF">LEMA_P110460.1</name>
</gene>